<protein>
    <submittedName>
        <fullName evidence="1">Uncharacterized protein</fullName>
    </submittedName>
</protein>
<evidence type="ECO:0000313" key="2">
    <source>
        <dbReference type="Proteomes" id="UP000219335"/>
    </source>
</evidence>
<dbReference type="Proteomes" id="UP000219335">
    <property type="component" value="Unassembled WGS sequence"/>
</dbReference>
<dbReference type="RefSeq" id="WP_097103710.1">
    <property type="nucleotide sequence ID" value="NZ_OCMU01000001.1"/>
</dbReference>
<name>A0A286A3D6_9PROT</name>
<organism evidence="1 2">
    <name type="scientific">Nitrosomonas ureae</name>
    <dbReference type="NCBI Taxonomy" id="44577"/>
    <lineage>
        <taxon>Bacteria</taxon>
        <taxon>Pseudomonadati</taxon>
        <taxon>Pseudomonadota</taxon>
        <taxon>Betaproteobacteria</taxon>
        <taxon>Nitrosomonadales</taxon>
        <taxon>Nitrosomonadaceae</taxon>
        <taxon>Nitrosomonas</taxon>
    </lineage>
</organism>
<sequence>MPRHFTHSQFEHFEFEAVPLNRDIFLMDERWLPEWEGAYLKFFDGGEYQNVGYISYAAVRSATTNALEISWYPNIFDRFHEVTVVLPRDAFVVCIDVYDYDEKPHIFVKSEWLQALHLRPYSAFALIDAIGVKQALTQGRLSGTKLIALRDRIDQIADATPGVAFVSFADSLLLKANWFVGQYDSEVSYSYEPETLIRLFPQVASAYREVLGMSVYATIAQGVNEYADYSLLHRSTSGAHISLNSLGLPFAQLLSIDEAARGAIRSGSHRPYELYADELFFYSLRFKYSFDNNAQPSASYSVPMSSLPGKYYCTSADTILSNLDFNPIPARKKRK</sequence>
<accession>A0A286A3D6</accession>
<dbReference type="EMBL" id="OCMU01000001">
    <property type="protein sequence ID" value="SOD16418.1"/>
    <property type="molecule type" value="Genomic_DNA"/>
</dbReference>
<reference evidence="1 2" key="1">
    <citation type="submission" date="2017-09" db="EMBL/GenBank/DDBJ databases">
        <authorList>
            <person name="Ehlers B."/>
            <person name="Leendertz F.H."/>
        </authorList>
    </citation>
    <scope>NUCLEOTIDE SEQUENCE [LARGE SCALE GENOMIC DNA]</scope>
    <source>
        <strain evidence="1 2">Nm42</strain>
    </source>
</reference>
<gene>
    <name evidence="1" type="ORF">SAMN06297164_0494</name>
</gene>
<evidence type="ECO:0000313" key="1">
    <source>
        <dbReference type="EMBL" id="SOD16418.1"/>
    </source>
</evidence>
<dbReference type="AlphaFoldDB" id="A0A286A3D6"/>
<proteinExistence type="predicted"/>